<evidence type="ECO:0000256" key="2">
    <source>
        <dbReference type="ARBA" id="ARBA00008792"/>
    </source>
</evidence>
<reference evidence="18 19" key="1">
    <citation type="submission" date="2011-10" db="EMBL/GenBank/DDBJ databases">
        <authorList>
            <person name="Darby A."/>
        </authorList>
    </citation>
    <scope>NUCLEOTIDE SEQUENCE [LARGE SCALE GENOMIC DNA]</scope>
    <source>
        <strain evidence="18">Red squirrel UK</strain>
    </source>
</reference>
<evidence type="ECO:0000259" key="16">
    <source>
        <dbReference type="PROSITE" id="PS51192"/>
    </source>
</evidence>
<dbReference type="GO" id="GO:0003724">
    <property type="term" value="F:RNA helicase activity"/>
    <property type="evidence" value="ECO:0007669"/>
    <property type="project" value="UniProtKB-EC"/>
</dbReference>
<dbReference type="PROSITE" id="PS00690">
    <property type="entry name" value="DEAH_ATP_HELICASE"/>
    <property type="match status" value="1"/>
</dbReference>
<dbReference type="GO" id="GO:0017111">
    <property type="term" value="F:ribonucleoside triphosphate phosphatase activity"/>
    <property type="evidence" value="ECO:0007669"/>
    <property type="project" value="InterPro"/>
</dbReference>
<evidence type="ECO:0000256" key="1">
    <source>
        <dbReference type="ARBA" id="ARBA00004328"/>
    </source>
</evidence>
<keyword evidence="7" id="KW-0378">Hydrolase</keyword>
<dbReference type="InterPro" id="IPR014001">
    <property type="entry name" value="Helicase_ATP-bd"/>
</dbReference>
<dbReference type="EC" id="3.6.4.13" evidence="4"/>
<proteinExistence type="inferred from homology"/>
<evidence type="ECO:0000313" key="18">
    <source>
        <dbReference type="EMBL" id="CCD83226.1"/>
    </source>
</evidence>
<comment type="catalytic activity">
    <reaction evidence="15">
        <text>ATP + H2O = ADP + phosphate + H(+)</text>
        <dbReference type="Rhea" id="RHEA:13065"/>
        <dbReference type="ChEBI" id="CHEBI:15377"/>
        <dbReference type="ChEBI" id="CHEBI:15378"/>
        <dbReference type="ChEBI" id="CHEBI:30616"/>
        <dbReference type="ChEBI" id="CHEBI:43474"/>
        <dbReference type="ChEBI" id="CHEBI:456216"/>
        <dbReference type="EC" id="3.6.4.13"/>
    </reaction>
</comment>
<comment type="function">
    <text evidence="12">NTP-dependent helicase that catalyzes unidirectional unwinding of 3'tailed duplex RNAs and plays an important role during transcription of early mRNAs, presumably by preventing R-loop formation behind the elongating RNA polymerase. Might also play a role in the export of newly synthesized mRNA chains out of the core into the cytoplasm. Required for replication and propagation of viral particles.</text>
</comment>
<protein>
    <recommendedName>
        <fullName evidence="5">RNA helicase NPH-II</fullName>
        <ecNumber evidence="4">3.6.4.13</ecNumber>
    </recommendedName>
    <alternativeName>
        <fullName evidence="14">Nucleoside triphosphatase II</fullName>
    </alternativeName>
    <alternativeName>
        <fullName evidence="13">Nucleoside triphosphate phosphohydrolase II</fullName>
    </alternativeName>
</protein>
<keyword evidence="8 18" id="KW-0347">Helicase</keyword>
<dbReference type="InterPro" id="IPR027417">
    <property type="entry name" value="P-loop_NTPase"/>
</dbReference>
<evidence type="ECO:0000256" key="6">
    <source>
        <dbReference type="ARBA" id="ARBA00022741"/>
    </source>
</evidence>
<comment type="similarity">
    <text evidence="2">Belongs to the DEAD box helicase family. DEAH subfamily.</text>
</comment>
<dbReference type="GO" id="GO:0003723">
    <property type="term" value="F:RNA binding"/>
    <property type="evidence" value="ECO:0007669"/>
    <property type="project" value="TreeGrafter"/>
</dbReference>
<evidence type="ECO:0000256" key="3">
    <source>
        <dbReference type="ARBA" id="ARBA00011245"/>
    </source>
</evidence>
<dbReference type="Gene3D" id="3.40.50.300">
    <property type="entry name" value="P-loop containing nucleotide triphosphate hydrolases"/>
    <property type="match status" value="2"/>
</dbReference>
<keyword evidence="6" id="KW-0547">Nucleotide-binding</keyword>
<evidence type="ECO:0000259" key="17">
    <source>
        <dbReference type="PROSITE" id="PS51194"/>
    </source>
</evidence>
<keyword evidence="10" id="KW-0946">Virion</keyword>
<dbReference type="Proteomes" id="UP000144311">
    <property type="component" value="Segment"/>
</dbReference>
<dbReference type="Pfam" id="PF00270">
    <property type="entry name" value="DEAD"/>
    <property type="match status" value="1"/>
</dbReference>
<keyword evidence="19" id="KW-1185">Reference proteome</keyword>
<dbReference type="Pfam" id="PF12011">
    <property type="entry name" value="NPH-II"/>
    <property type="match status" value="1"/>
</dbReference>
<gene>
    <name evidence="18" type="primary">I8R</name>
    <name evidence="18" type="ORF">SQPV_0430</name>
</gene>
<evidence type="ECO:0000256" key="10">
    <source>
        <dbReference type="ARBA" id="ARBA00022844"/>
    </source>
</evidence>
<evidence type="ECO:0000256" key="11">
    <source>
        <dbReference type="ARBA" id="ARBA00023163"/>
    </source>
</evidence>
<dbReference type="InterPro" id="IPR001650">
    <property type="entry name" value="Helicase_C-like"/>
</dbReference>
<dbReference type="SMART" id="SM00490">
    <property type="entry name" value="HELICc"/>
    <property type="match status" value="1"/>
</dbReference>
<dbReference type="RefSeq" id="YP_008658468.1">
    <property type="nucleotide sequence ID" value="NC_022563.1"/>
</dbReference>
<evidence type="ECO:0000256" key="5">
    <source>
        <dbReference type="ARBA" id="ARBA00017851"/>
    </source>
</evidence>
<evidence type="ECO:0000256" key="7">
    <source>
        <dbReference type="ARBA" id="ARBA00022801"/>
    </source>
</evidence>
<accession>U3UBH1</accession>
<dbReference type="GO" id="GO:0005524">
    <property type="term" value="F:ATP binding"/>
    <property type="evidence" value="ECO:0007669"/>
    <property type="project" value="UniProtKB-KW"/>
</dbReference>
<reference evidence="18 19" key="2">
    <citation type="submission" date="2013-10" db="EMBL/GenBank/DDBJ databases">
        <title>The genome of epidemic Squirrel Poxvirus reveals novel virulence genes.</title>
        <authorList>
            <person name="Darby A.C."/>
            <person name="McInnes C.J."/>
            <person name="Kjaer K.H."/>
            <person name="Wood A.R."/>
            <person name="Hughes M."/>
            <person name="Martensen P.M."/>
            <person name="Radford A.D."/>
            <person name="Hall N."/>
            <person name="Chantrey J."/>
        </authorList>
    </citation>
    <scope>NUCLEOTIDE SEQUENCE [LARGE SCALE GENOMIC DNA]</scope>
    <source>
        <strain evidence="18">Red squirrel UK</strain>
    </source>
</reference>
<dbReference type="OrthoDB" id="892at10239"/>
<dbReference type="PANTHER" id="PTHR18934:SF99">
    <property type="entry name" value="ATP-DEPENDENT RNA HELICASE DHX37-RELATED"/>
    <property type="match status" value="1"/>
</dbReference>
<dbReference type="PROSITE" id="PS51194">
    <property type="entry name" value="HELICASE_CTER"/>
    <property type="match status" value="1"/>
</dbReference>
<name>U3UBH1_9POXV</name>
<dbReference type="SMART" id="SM00487">
    <property type="entry name" value="DEXDc"/>
    <property type="match status" value="1"/>
</dbReference>
<feature type="domain" description="Helicase ATP-binding" evidence="16">
    <location>
        <begin position="177"/>
        <end position="352"/>
    </location>
</feature>
<evidence type="ECO:0000256" key="13">
    <source>
        <dbReference type="ARBA" id="ARBA00030963"/>
    </source>
</evidence>
<dbReference type="Pfam" id="PF00271">
    <property type="entry name" value="Helicase_C"/>
    <property type="match status" value="1"/>
</dbReference>
<evidence type="ECO:0000256" key="8">
    <source>
        <dbReference type="ARBA" id="ARBA00022806"/>
    </source>
</evidence>
<evidence type="ECO:0000256" key="9">
    <source>
        <dbReference type="ARBA" id="ARBA00022840"/>
    </source>
</evidence>
<organism evidence="18 19">
    <name type="scientific">Squirrelpox virus</name>
    <dbReference type="NCBI Taxonomy" id="240426"/>
    <lineage>
        <taxon>Viruses</taxon>
        <taxon>Varidnaviria</taxon>
        <taxon>Bamfordvirae</taxon>
        <taxon>Nucleocytoviricota</taxon>
        <taxon>Pokkesviricetes</taxon>
        <taxon>Chitovirales</taxon>
        <taxon>Poxviridae</taxon>
        <taxon>Chordopoxvirinae</taxon>
        <taxon>Sciuripoxvirus</taxon>
        <taxon>Sciuripoxvirus squirrelpox</taxon>
    </lineage>
</organism>
<dbReference type="InterPro" id="IPR011545">
    <property type="entry name" value="DEAD/DEAH_box_helicase_dom"/>
</dbReference>
<dbReference type="KEGG" id="vg:18158327"/>
<keyword evidence="11" id="KW-0804">Transcription</keyword>
<evidence type="ECO:0000256" key="15">
    <source>
        <dbReference type="ARBA" id="ARBA00047984"/>
    </source>
</evidence>
<evidence type="ECO:0000256" key="4">
    <source>
        <dbReference type="ARBA" id="ARBA00012552"/>
    </source>
</evidence>
<dbReference type="GO" id="GO:0044423">
    <property type="term" value="C:virion component"/>
    <property type="evidence" value="ECO:0007669"/>
    <property type="project" value="UniProtKB-KW"/>
</dbReference>
<dbReference type="InterPro" id="IPR021892">
    <property type="entry name" value="NPH-II"/>
</dbReference>
<dbReference type="EMBL" id="HE601899">
    <property type="protein sequence ID" value="CCD83226.1"/>
    <property type="molecule type" value="Genomic_DNA"/>
</dbReference>
<evidence type="ECO:0000256" key="14">
    <source>
        <dbReference type="ARBA" id="ARBA00031914"/>
    </source>
</evidence>
<dbReference type="SUPFAM" id="SSF52540">
    <property type="entry name" value="P-loop containing nucleoside triphosphate hydrolases"/>
    <property type="match status" value="1"/>
</dbReference>
<sequence length="678" mass="76369">MEKLPDMYLFPNGVSVFTHEYSHSEFDTMSARDRAGFSLAVFPLTKHRWRGAYATLHEGVFRVSAELDTAERPARASARAARAVHPREVEVSNGTFFDGQNRISFECYSFLRCAKHTSLAAMDEHVLRGLMQGGNRMRIFSRRRGGPRASVGVLGNRKPFQPVGLASMLPEIQREIFSAWTSRRPIVLTGDTGVGKTSQVPKMLLWFNYLFGGFSALDRVTDFEDRPLVLSLPRVALVRMHGAALLESLGFGELGGSPVSLRFGSMPEEEVNRDPRPYGLVLSTHKLTLARLFGFGTVILDEVHEHDQLGDILIAVARKHLHRLHSLMLMTATLDDDRERLEEFLSPAFVHIPGGTRFPITEVYVRNSVRPEERARYAEEELRNIADALRRHRPPDGACGILFVASVSQCESYKQYLERRLRDVAFYIIHGKVKDVDRVLAEVYANSGPSVIVSTPYLESSVTVRTATHVYDTGRVFVPAPFGGKQMIISRSMRTQRRGRVGRVRPGVYVYFYDAAAMAQIRRIDSEFLHNYVLYFRQFGLELPGDLLVRPGDLSKLEAVEAYIDSFGIAAARWEAILNKYYLRMVEYARVYARGGRAAAALDVFEREGVLGAEALEAILSLDLRARVIGVRHRNGKYVHTCEVLFGPYAGTLFMLTHRRPMRGTVRMISSDSFVEPA</sequence>
<feature type="domain" description="Helicase C-terminal" evidence="17">
    <location>
        <begin position="381"/>
        <end position="540"/>
    </location>
</feature>
<dbReference type="InterPro" id="IPR002464">
    <property type="entry name" value="DNA/RNA_helicase_DEAH_CS"/>
</dbReference>
<keyword evidence="9" id="KW-0067">ATP-binding</keyword>
<dbReference type="PROSITE" id="PS51192">
    <property type="entry name" value="HELICASE_ATP_BIND_1"/>
    <property type="match status" value="1"/>
</dbReference>
<dbReference type="GeneID" id="18158327"/>
<comment type="subcellular location">
    <subcellularLocation>
        <location evidence="1">Virion</location>
    </subcellularLocation>
</comment>
<evidence type="ECO:0000313" key="19">
    <source>
        <dbReference type="Proteomes" id="UP000144311"/>
    </source>
</evidence>
<evidence type="ECO:0000256" key="12">
    <source>
        <dbReference type="ARBA" id="ARBA00025677"/>
    </source>
</evidence>
<comment type="subunit">
    <text evidence="3">Monomer.</text>
</comment>
<dbReference type="PANTHER" id="PTHR18934">
    <property type="entry name" value="ATP-DEPENDENT RNA HELICASE"/>
    <property type="match status" value="1"/>
</dbReference>